<organism evidence="4 5">
    <name type="scientific">Streptococcus pneumoniae</name>
    <dbReference type="NCBI Taxonomy" id="1313"/>
    <lineage>
        <taxon>Bacteria</taxon>
        <taxon>Bacillati</taxon>
        <taxon>Bacillota</taxon>
        <taxon>Bacilli</taxon>
        <taxon>Lactobacillales</taxon>
        <taxon>Streptococcaceae</taxon>
        <taxon>Streptococcus</taxon>
    </lineage>
</organism>
<dbReference type="EMBL" id="WNIA01000966">
    <property type="protein sequence ID" value="MTW00316.1"/>
    <property type="molecule type" value="Genomic_DNA"/>
</dbReference>
<keyword evidence="3" id="KW-0680">Restriction system</keyword>
<dbReference type="GO" id="GO:0009307">
    <property type="term" value="P:DNA restriction-modification system"/>
    <property type="evidence" value="ECO:0007669"/>
    <property type="project" value="UniProtKB-KW"/>
</dbReference>
<dbReference type="GO" id="GO:0008168">
    <property type="term" value="F:methyltransferase activity"/>
    <property type="evidence" value="ECO:0007669"/>
    <property type="project" value="UniProtKB-KW"/>
</dbReference>
<evidence type="ECO:0000256" key="3">
    <source>
        <dbReference type="ARBA" id="ARBA00022747"/>
    </source>
</evidence>
<dbReference type="Pfam" id="PF00145">
    <property type="entry name" value="DNA_methylase"/>
    <property type="match status" value="1"/>
</dbReference>
<dbReference type="GO" id="GO:0032259">
    <property type="term" value="P:methylation"/>
    <property type="evidence" value="ECO:0007669"/>
    <property type="project" value="UniProtKB-KW"/>
</dbReference>
<dbReference type="Gene3D" id="3.40.50.150">
    <property type="entry name" value="Vaccinia Virus protein VP39"/>
    <property type="match status" value="1"/>
</dbReference>
<keyword evidence="1 4" id="KW-0489">Methyltransferase</keyword>
<evidence type="ECO:0000313" key="5">
    <source>
        <dbReference type="Proteomes" id="UP000437160"/>
    </source>
</evidence>
<protein>
    <submittedName>
        <fullName evidence="4">DNA (Cytosine-5-)-methyltransferase</fullName>
    </submittedName>
</protein>
<name>A0A6I3UTM5_STREE</name>
<feature type="non-terminal residue" evidence="4">
    <location>
        <position position="68"/>
    </location>
</feature>
<dbReference type="InterPro" id="IPR029063">
    <property type="entry name" value="SAM-dependent_MTases_sf"/>
</dbReference>
<dbReference type="RefSeq" id="WP_330163900.1">
    <property type="nucleotide sequence ID" value="NZ_WNIA01000966.1"/>
</dbReference>
<dbReference type="AlphaFoldDB" id="A0A6I3UTM5"/>
<dbReference type="InterPro" id="IPR001525">
    <property type="entry name" value="C5_MeTfrase"/>
</dbReference>
<dbReference type="Proteomes" id="UP000437160">
    <property type="component" value="Unassembled WGS sequence"/>
</dbReference>
<accession>A0A6I3UTM5</accession>
<evidence type="ECO:0000256" key="2">
    <source>
        <dbReference type="ARBA" id="ARBA00022679"/>
    </source>
</evidence>
<comment type="caution">
    <text evidence="4">The sequence shown here is derived from an EMBL/GenBank/DDBJ whole genome shotgun (WGS) entry which is preliminary data.</text>
</comment>
<keyword evidence="2 4" id="KW-0808">Transferase</keyword>
<evidence type="ECO:0000313" key="4">
    <source>
        <dbReference type="EMBL" id="MTW00316.1"/>
    </source>
</evidence>
<reference evidence="4 5" key="1">
    <citation type="submission" date="2019-11" db="EMBL/GenBank/DDBJ databases">
        <title>Growth characteristics of pneumococcus vary with the chemical composition of the capsule and with environmental conditions.</title>
        <authorList>
            <person name="Tothpal A."/>
            <person name="Desobry K."/>
            <person name="Joshi S."/>
            <person name="Wyllie A.L."/>
            <person name="Weinberger D.M."/>
        </authorList>
    </citation>
    <scope>NUCLEOTIDE SEQUENCE [LARGE SCALE GENOMIC DNA]</scope>
    <source>
        <strain evidence="5">pnumococcus19F</strain>
    </source>
</reference>
<evidence type="ECO:0000256" key="1">
    <source>
        <dbReference type="ARBA" id="ARBA00022603"/>
    </source>
</evidence>
<dbReference type="SUPFAM" id="SSF53335">
    <property type="entry name" value="S-adenosyl-L-methionine-dependent methyltransferases"/>
    <property type="match status" value="1"/>
</dbReference>
<proteinExistence type="predicted"/>
<sequence>MWVLDLFAGIGGFRMGMEAQGHECLGFCEIDKFARKSYKSIFQTEGEIEFHDIRDVSDDEFKKLRGKV</sequence>
<gene>
    <name evidence="4" type="ORF">GM536_15055</name>
</gene>